<keyword evidence="2" id="KW-0732">Signal</keyword>
<dbReference type="GO" id="GO:0046872">
    <property type="term" value="F:metal ion binding"/>
    <property type="evidence" value="ECO:0007669"/>
    <property type="project" value="UniProtKB-KW"/>
</dbReference>
<dbReference type="STRING" id="1448308.A0A2T2NJT6"/>
<protein>
    <submittedName>
        <fullName evidence="4">Di-copper centre-containing protein</fullName>
    </submittedName>
</protein>
<evidence type="ECO:0000256" key="2">
    <source>
        <dbReference type="SAM" id="SignalP"/>
    </source>
</evidence>
<reference evidence="4 5" key="1">
    <citation type="journal article" date="2018" name="Front. Microbiol.">
        <title>Genome-Wide Analysis of Corynespora cassiicola Leaf Fall Disease Putative Effectors.</title>
        <authorList>
            <person name="Lopez D."/>
            <person name="Ribeiro S."/>
            <person name="Label P."/>
            <person name="Fumanal B."/>
            <person name="Venisse J.S."/>
            <person name="Kohler A."/>
            <person name="de Oliveira R.R."/>
            <person name="Labutti K."/>
            <person name="Lipzen A."/>
            <person name="Lail K."/>
            <person name="Bauer D."/>
            <person name="Ohm R.A."/>
            <person name="Barry K.W."/>
            <person name="Spatafora J."/>
            <person name="Grigoriev I.V."/>
            <person name="Martin F.M."/>
            <person name="Pujade-Renaud V."/>
        </authorList>
    </citation>
    <scope>NUCLEOTIDE SEQUENCE [LARGE SCALE GENOMIC DNA]</scope>
    <source>
        <strain evidence="4 5">Philippines</strain>
    </source>
</reference>
<feature type="domain" description="Tyrosinase copper-binding" evidence="3">
    <location>
        <begin position="288"/>
        <end position="299"/>
    </location>
</feature>
<name>A0A2T2NJT6_CORCC</name>
<feature type="signal peptide" evidence="2">
    <location>
        <begin position="1"/>
        <end position="22"/>
    </location>
</feature>
<evidence type="ECO:0000313" key="5">
    <source>
        <dbReference type="Proteomes" id="UP000240883"/>
    </source>
</evidence>
<organism evidence="4 5">
    <name type="scientific">Corynespora cassiicola Philippines</name>
    <dbReference type="NCBI Taxonomy" id="1448308"/>
    <lineage>
        <taxon>Eukaryota</taxon>
        <taxon>Fungi</taxon>
        <taxon>Dikarya</taxon>
        <taxon>Ascomycota</taxon>
        <taxon>Pezizomycotina</taxon>
        <taxon>Dothideomycetes</taxon>
        <taxon>Pleosporomycetidae</taxon>
        <taxon>Pleosporales</taxon>
        <taxon>Corynesporascaceae</taxon>
        <taxon>Corynespora</taxon>
    </lineage>
</organism>
<dbReference type="Gene3D" id="1.10.1280.10">
    <property type="entry name" value="Di-copper center containing domain from catechol oxidase"/>
    <property type="match status" value="1"/>
</dbReference>
<dbReference type="PANTHER" id="PTHR11474:SF116">
    <property type="entry name" value="TYROSINASE"/>
    <property type="match status" value="1"/>
</dbReference>
<evidence type="ECO:0000256" key="1">
    <source>
        <dbReference type="ARBA" id="ARBA00022723"/>
    </source>
</evidence>
<sequence>MRPSLFSTILAIGGSQLTSAAALPQEAPSSITPPALPLSAFEGLSLVTPITLEEALAGADNETETEAPPGLMRLTAAAATCSNPRVRVEWDSYSDSDRQAYVDAVKCLMNRGPSGQFAASRSRYEDLVALHQTLTPNVHSNANRVNAKFLIWHRYYLWTFEDMLRSECGFNRAMPWFDETRYAGRFSQSSIFSSRWFGGIALGGNCVTDGQFANLAINIGPGSGNSRHCLARNGDGAKTANTNQAMVDACNNRGGFADMAGCAETGAHAWGHNGIGAVMQDTYASPADPVFFLHHAFIDRNWRIWQNRDSARVNYVDGTDAAGNRLTLDTSVNVYGMRPDVRIRDILDTTGQTLCYKYNY</sequence>
<gene>
    <name evidence="4" type="ORF">BS50DRAFT_574237</name>
</gene>
<dbReference type="AlphaFoldDB" id="A0A2T2NJT6"/>
<evidence type="ECO:0000259" key="3">
    <source>
        <dbReference type="PROSITE" id="PS00498"/>
    </source>
</evidence>
<dbReference type="PANTHER" id="PTHR11474">
    <property type="entry name" value="TYROSINASE FAMILY MEMBER"/>
    <property type="match status" value="1"/>
</dbReference>
<accession>A0A2T2NJT6</accession>
<proteinExistence type="predicted"/>
<dbReference type="Pfam" id="PF00264">
    <property type="entry name" value="Tyrosinase"/>
    <property type="match status" value="1"/>
</dbReference>
<dbReference type="SUPFAM" id="SSF48056">
    <property type="entry name" value="Di-copper centre-containing domain"/>
    <property type="match status" value="1"/>
</dbReference>
<dbReference type="OrthoDB" id="6132182at2759"/>
<keyword evidence="1" id="KW-0479">Metal-binding</keyword>
<dbReference type="GO" id="GO:0016491">
    <property type="term" value="F:oxidoreductase activity"/>
    <property type="evidence" value="ECO:0007669"/>
    <property type="project" value="InterPro"/>
</dbReference>
<dbReference type="InterPro" id="IPR008922">
    <property type="entry name" value="Di-copper_centre_dom_sf"/>
</dbReference>
<dbReference type="PROSITE" id="PS00498">
    <property type="entry name" value="TYROSINASE_2"/>
    <property type="match status" value="1"/>
</dbReference>
<feature type="chain" id="PRO_5015425964" evidence="2">
    <location>
        <begin position="23"/>
        <end position="360"/>
    </location>
</feature>
<dbReference type="InterPro" id="IPR002227">
    <property type="entry name" value="Tyrosinase_Cu-bd"/>
</dbReference>
<keyword evidence="5" id="KW-1185">Reference proteome</keyword>
<dbReference type="Proteomes" id="UP000240883">
    <property type="component" value="Unassembled WGS sequence"/>
</dbReference>
<dbReference type="EMBL" id="KZ678136">
    <property type="protein sequence ID" value="PSN65703.1"/>
    <property type="molecule type" value="Genomic_DNA"/>
</dbReference>
<evidence type="ECO:0000313" key="4">
    <source>
        <dbReference type="EMBL" id="PSN65703.1"/>
    </source>
</evidence>
<dbReference type="InterPro" id="IPR050316">
    <property type="entry name" value="Tyrosinase/Hemocyanin"/>
</dbReference>
<dbReference type="PRINTS" id="PR00092">
    <property type="entry name" value="TYROSINASE"/>
</dbReference>